<protein>
    <submittedName>
        <fullName evidence="2">Uncharacterized protein</fullName>
    </submittedName>
</protein>
<evidence type="ECO:0000256" key="1">
    <source>
        <dbReference type="SAM" id="MobiDB-lite"/>
    </source>
</evidence>
<dbReference type="EnsemblMetazoa" id="GAUT014670-RA">
    <property type="protein sequence ID" value="GAUT014670-PA"/>
    <property type="gene ID" value="GAUT014670"/>
</dbReference>
<dbReference type="VEuPathDB" id="VectorBase:GAUT014670"/>
<evidence type="ECO:0000313" key="2">
    <source>
        <dbReference type="EnsemblMetazoa" id="GAUT014670-PA"/>
    </source>
</evidence>
<proteinExistence type="predicted"/>
<reference evidence="2" key="1">
    <citation type="submission" date="2020-05" db="UniProtKB">
        <authorList>
            <consortium name="EnsemblMetazoa"/>
        </authorList>
    </citation>
    <scope>IDENTIFICATION</scope>
    <source>
        <strain evidence="2">TTRI</strain>
    </source>
</reference>
<dbReference type="Proteomes" id="UP000078200">
    <property type="component" value="Unassembled WGS sequence"/>
</dbReference>
<accession>A0A1A9UTB7</accession>
<dbReference type="AlphaFoldDB" id="A0A1A9UTB7"/>
<organism evidence="2 3">
    <name type="scientific">Glossina austeni</name>
    <name type="common">Savannah tsetse fly</name>
    <dbReference type="NCBI Taxonomy" id="7395"/>
    <lineage>
        <taxon>Eukaryota</taxon>
        <taxon>Metazoa</taxon>
        <taxon>Ecdysozoa</taxon>
        <taxon>Arthropoda</taxon>
        <taxon>Hexapoda</taxon>
        <taxon>Insecta</taxon>
        <taxon>Pterygota</taxon>
        <taxon>Neoptera</taxon>
        <taxon>Endopterygota</taxon>
        <taxon>Diptera</taxon>
        <taxon>Brachycera</taxon>
        <taxon>Muscomorpha</taxon>
        <taxon>Hippoboscoidea</taxon>
        <taxon>Glossinidae</taxon>
        <taxon>Glossina</taxon>
    </lineage>
</organism>
<feature type="region of interest" description="Disordered" evidence="1">
    <location>
        <begin position="1"/>
        <end position="20"/>
    </location>
</feature>
<evidence type="ECO:0000313" key="3">
    <source>
        <dbReference type="Proteomes" id="UP000078200"/>
    </source>
</evidence>
<sequence length="132" mass="14469">MSPVSKLKHAPCQGQRIRPSPKTPFANGTYTAMILCNLIIANDSKFVINTIDGRIGDVTAYICTRSYGKYASFEIKTRRPAYPCWRKVSTHIPPAGPPPTTTNVLGSFKSRLTISLTRLSKPTSLSLAIMPT</sequence>
<keyword evidence="3" id="KW-1185">Reference proteome</keyword>
<name>A0A1A9UTB7_GLOAU</name>